<dbReference type="AlphaFoldDB" id="A0A1J7I436"/>
<accession>A0A1J7I436</accession>
<proteinExistence type="predicted"/>
<dbReference type="InParanoid" id="A0A1J7I436"/>
<feature type="region of interest" description="Disordered" evidence="1">
    <location>
        <begin position="116"/>
        <end position="221"/>
    </location>
</feature>
<dbReference type="EMBL" id="KV875160">
    <property type="protein sequence ID" value="OIW22131.1"/>
    <property type="molecule type" value="Genomic_DNA"/>
</dbReference>
<reference evidence="2 3" key="1">
    <citation type="submission" date="2016-10" db="EMBL/GenBank/DDBJ databases">
        <title>Draft genome sequence of Coniochaeta ligniaria NRRL30616, a lignocellulolytic fungus for bioabatement of inhibitors in plant biomass hydrolysates.</title>
        <authorList>
            <consortium name="DOE Joint Genome Institute"/>
            <person name="Jimenez D.J."/>
            <person name="Hector R.E."/>
            <person name="Riley R."/>
            <person name="Sun H."/>
            <person name="Grigoriev I.V."/>
            <person name="Van Elsas J.D."/>
            <person name="Nichols N.N."/>
        </authorList>
    </citation>
    <scope>NUCLEOTIDE SEQUENCE [LARGE SCALE GENOMIC DNA]</scope>
    <source>
        <strain evidence="2 3">NRRL 30616</strain>
    </source>
</reference>
<feature type="region of interest" description="Disordered" evidence="1">
    <location>
        <begin position="1"/>
        <end position="22"/>
    </location>
</feature>
<gene>
    <name evidence="2" type="ORF">CONLIGDRAFT_414887</name>
</gene>
<feature type="compositionally biased region" description="Basic and acidic residues" evidence="1">
    <location>
        <begin position="1"/>
        <end position="10"/>
    </location>
</feature>
<evidence type="ECO:0000313" key="2">
    <source>
        <dbReference type="EMBL" id="OIW22131.1"/>
    </source>
</evidence>
<feature type="compositionally biased region" description="Polar residues" evidence="1">
    <location>
        <begin position="166"/>
        <end position="187"/>
    </location>
</feature>
<protein>
    <submittedName>
        <fullName evidence="2">Uncharacterized protein</fullName>
    </submittedName>
</protein>
<keyword evidence="3" id="KW-1185">Reference proteome</keyword>
<evidence type="ECO:0000313" key="3">
    <source>
        <dbReference type="Proteomes" id="UP000182658"/>
    </source>
</evidence>
<sequence>MISLDADPRTGKLKRSPSSQVQQLERHLQLSQSLSYQSGMGSRAITDGHAFLELQETANIQQHRSISYFSLLLPFESSLLTILASSAGNLLVSTALNINLPSTCVQKNLTNLNLTSQTLPTSHQPHHHPNPPSPSSLRPNPLATPNPPSTHPPPLLPAPIPATTTQSQHKAIQHSSPRTQAHPSLNRCTRDATRGLEVDQLVQEQESRTPSSRRHGCGRDA</sequence>
<feature type="compositionally biased region" description="Basic and acidic residues" evidence="1">
    <location>
        <begin position="188"/>
        <end position="197"/>
    </location>
</feature>
<feature type="compositionally biased region" description="Basic residues" evidence="1">
    <location>
        <begin position="211"/>
        <end position="221"/>
    </location>
</feature>
<feature type="compositionally biased region" description="Pro residues" evidence="1">
    <location>
        <begin position="142"/>
        <end position="160"/>
    </location>
</feature>
<evidence type="ECO:0000256" key="1">
    <source>
        <dbReference type="SAM" id="MobiDB-lite"/>
    </source>
</evidence>
<name>A0A1J7I436_9PEZI</name>
<dbReference type="Proteomes" id="UP000182658">
    <property type="component" value="Unassembled WGS sequence"/>
</dbReference>
<organism evidence="2 3">
    <name type="scientific">Coniochaeta ligniaria NRRL 30616</name>
    <dbReference type="NCBI Taxonomy" id="1408157"/>
    <lineage>
        <taxon>Eukaryota</taxon>
        <taxon>Fungi</taxon>
        <taxon>Dikarya</taxon>
        <taxon>Ascomycota</taxon>
        <taxon>Pezizomycotina</taxon>
        <taxon>Sordariomycetes</taxon>
        <taxon>Sordariomycetidae</taxon>
        <taxon>Coniochaetales</taxon>
        <taxon>Coniochaetaceae</taxon>
        <taxon>Coniochaeta</taxon>
    </lineage>
</organism>